<dbReference type="PANTHER" id="PTHR33365">
    <property type="entry name" value="YALI0B05434P"/>
    <property type="match status" value="1"/>
</dbReference>
<protein>
    <submittedName>
        <fullName evidence="3">Uncharacterized protein</fullName>
    </submittedName>
</protein>
<evidence type="ECO:0000256" key="2">
    <source>
        <dbReference type="ARBA" id="ARBA00035112"/>
    </source>
</evidence>
<dbReference type="GO" id="GO:0043386">
    <property type="term" value="P:mycotoxin biosynthetic process"/>
    <property type="evidence" value="ECO:0007669"/>
    <property type="project" value="InterPro"/>
</dbReference>
<comment type="pathway">
    <text evidence="1">Mycotoxin biosynthesis.</text>
</comment>
<evidence type="ECO:0000256" key="1">
    <source>
        <dbReference type="ARBA" id="ARBA00004685"/>
    </source>
</evidence>
<gene>
    <name evidence="3" type="ORF">EJ02DRAFT_158793</name>
</gene>
<accession>A0A6A5S5L7</accession>
<reference evidence="3" key="1">
    <citation type="journal article" date="2020" name="Stud. Mycol.">
        <title>101 Dothideomycetes genomes: a test case for predicting lifestyles and emergence of pathogens.</title>
        <authorList>
            <person name="Haridas S."/>
            <person name="Albert R."/>
            <person name="Binder M."/>
            <person name="Bloem J."/>
            <person name="Labutti K."/>
            <person name="Salamov A."/>
            <person name="Andreopoulos B."/>
            <person name="Baker S."/>
            <person name="Barry K."/>
            <person name="Bills G."/>
            <person name="Bluhm B."/>
            <person name="Cannon C."/>
            <person name="Castanera R."/>
            <person name="Culley D."/>
            <person name="Daum C."/>
            <person name="Ezra D."/>
            <person name="Gonzalez J."/>
            <person name="Henrissat B."/>
            <person name="Kuo A."/>
            <person name="Liang C."/>
            <person name="Lipzen A."/>
            <person name="Lutzoni F."/>
            <person name="Magnuson J."/>
            <person name="Mondo S."/>
            <person name="Nolan M."/>
            <person name="Ohm R."/>
            <person name="Pangilinan J."/>
            <person name="Park H.-J."/>
            <person name="Ramirez L."/>
            <person name="Alfaro M."/>
            <person name="Sun H."/>
            <person name="Tritt A."/>
            <person name="Yoshinaga Y."/>
            <person name="Zwiers L.-H."/>
            <person name="Turgeon B."/>
            <person name="Goodwin S."/>
            <person name="Spatafora J."/>
            <person name="Crous P."/>
            <person name="Grigoriev I."/>
        </authorList>
    </citation>
    <scope>NUCLEOTIDE SEQUENCE</scope>
    <source>
        <strain evidence="3">CBS 161.51</strain>
    </source>
</reference>
<keyword evidence="4" id="KW-1185">Reference proteome</keyword>
<evidence type="ECO:0000313" key="3">
    <source>
        <dbReference type="EMBL" id="KAF1934900.1"/>
    </source>
</evidence>
<evidence type="ECO:0000313" key="4">
    <source>
        <dbReference type="Proteomes" id="UP000800038"/>
    </source>
</evidence>
<dbReference type="OrthoDB" id="3687641at2759"/>
<name>A0A6A5S5L7_9PLEO</name>
<proteinExistence type="inferred from homology"/>
<dbReference type="AlphaFoldDB" id="A0A6A5S5L7"/>
<dbReference type="Pfam" id="PF11807">
    <property type="entry name" value="UstYa"/>
    <property type="match status" value="1"/>
</dbReference>
<dbReference type="PANTHER" id="PTHR33365:SF4">
    <property type="entry name" value="CYCLOCHLOROTINE BIOSYNTHESIS PROTEIN O"/>
    <property type="match status" value="1"/>
</dbReference>
<dbReference type="InterPro" id="IPR021765">
    <property type="entry name" value="UstYa-like"/>
</dbReference>
<sequence length="209" mass="24447">MHYEPTYLMMGEESKDYKLMGKPSDELDTAWEELMKDFFTEVPYSYVASVGRLNEAIPMERGGFLATYSFMHQIHCLKRLHHSYWPDRYFPNTTQQDRVNLQEHNLHCLQMLLKAVMCKADTNPETLHWVDESRFPLGNRSSPHECVNWDFLMKGMRQNRIDPFKPGVLVHPKFGPVVPDGRNSVIDEKEKHRFVINGTTLLVSETDVK</sequence>
<organism evidence="3 4">
    <name type="scientific">Clathrospora elynae</name>
    <dbReference type="NCBI Taxonomy" id="706981"/>
    <lineage>
        <taxon>Eukaryota</taxon>
        <taxon>Fungi</taxon>
        <taxon>Dikarya</taxon>
        <taxon>Ascomycota</taxon>
        <taxon>Pezizomycotina</taxon>
        <taxon>Dothideomycetes</taxon>
        <taxon>Pleosporomycetidae</taxon>
        <taxon>Pleosporales</taxon>
        <taxon>Diademaceae</taxon>
        <taxon>Clathrospora</taxon>
    </lineage>
</organism>
<dbReference type="EMBL" id="ML976348">
    <property type="protein sequence ID" value="KAF1934900.1"/>
    <property type="molecule type" value="Genomic_DNA"/>
</dbReference>
<comment type="similarity">
    <text evidence="2">Belongs to the ustYa family.</text>
</comment>
<dbReference type="Proteomes" id="UP000800038">
    <property type="component" value="Unassembled WGS sequence"/>
</dbReference>